<dbReference type="PIRSF" id="PIRSF500136">
    <property type="entry name" value="UDP_ManNAc_DH"/>
    <property type="match status" value="1"/>
</dbReference>
<dbReference type="SUPFAM" id="SSF51735">
    <property type="entry name" value="NAD(P)-binding Rossmann-fold domains"/>
    <property type="match status" value="1"/>
</dbReference>
<dbReference type="InterPro" id="IPR036291">
    <property type="entry name" value="NAD(P)-bd_dom_sf"/>
</dbReference>
<dbReference type="PANTHER" id="PTHR43491">
    <property type="entry name" value="UDP-N-ACETYL-D-MANNOSAMINE DEHYDROGENASE"/>
    <property type="match status" value="1"/>
</dbReference>
<dbReference type="Gene3D" id="3.40.50.720">
    <property type="entry name" value="NAD(P)-binding Rossmann-like Domain"/>
    <property type="match status" value="1"/>
</dbReference>
<gene>
    <name evidence="3" type="ORF">METZ01_LOCUS405009</name>
</gene>
<dbReference type="GO" id="GO:0000271">
    <property type="term" value="P:polysaccharide biosynthetic process"/>
    <property type="evidence" value="ECO:0007669"/>
    <property type="project" value="InterPro"/>
</dbReference>
<protein>
    <recommendedName>
        <fullName evidence="2">UDP-glucose/GDP-mannose dehydrogenase N-terminal domain-containing protein</fullName>
    </recommendedName>
</protein>
<evidence type="ECO:0000313" key="3">
    <source>
        <dbReference type="EMBL" id="SVD52155.1"/>
    </source>
</evidence>
<evidence type="ECO:0000259" key="2">
    <source>
        <dbReference type="Pfam" id="PF03721"/>
    </source>
</evidence>
<dbReference type="InterPro" id="IPR001732">
    <property type="entry name" value="UDP-Glc/GDP-Man_DH_N"/>
</dbReference>
<dbReference type="InterPro" id="IPR017476">
    <property type="entry name" value="UDP-Glc/GDP-Man"/>
</dbReference>
<reference evidence="3" key="1">
    <citation type="submission" date="2018-05" db="EMBL/GenBank/DDBJ databases">
        <authorList>
            <person name="Lanie J.A."/>
            <person name="Ng W.-L."/>
            <person name="Kazmierczak K.M."/>
            <person name="Andrzejewski T.M."/>
            <person name="Davidsen T.M."/>
            <person name="Wayne K.J."/>
            <person name="Tettelin H."/>
            <person name="Glass J.I."/>
            <person name="Rusch D."/>
            <person name="Podicherti R."/>
            <person name="Tsui H.-C.T."/>
            <person name="Winkler M.E."/>
        </authorList>
    </citation>
    <scope>NUCLEOTIDE SEQUENCE</scope>
</reference>
<sequence length="131" mass="14872">MINRNFICIIGGAGHVGTPLGLALSSKGYNVVLIDKNQRNIKKINQGIMPFVEDGCAKLLKKMIYKKKIFATSKLDEIKKCKYIIVCIGTPINNKFKPDLEKFFNFFNNLKKYLNKDHIIIIRSSVYPGTC</sequence>
<comment type="similarity">
    <text evidence="1">Belongs to the UDP-glucose/GDP-mannose dehydrogenase family.</text>
</comment>
<dbReference type="PANTHER" id="PTHR43491:SF2">
    <property type="entry name" value="UDP-N-ACETYL-D-MANNOSAMINE DEHYDROGENASE"/>
    <property type="match status" value="1"/>
</dbReference>
<dbReference type="GO" id="GO:0016616">
    <property type="term" value="F:oxidoreductase activity, acting on the CH-OH group of donors, NAD or NADP as acceptor"/>
    <property type="evidence" value="ECO:0007669"/>
    <property type="project" value="InterPro"/>
</dbReference>
<dbReference type="GO" id="GO:0051287">
    <property type="term" value="F:NAD binding"/>
    <property type="evidence" value="ECO:0007669"/>
    <property type="project" value="InterPro"/>
</dbReference>
<dbReference type="EMBL" id="UINC01155987">
    <property type="protein sequence ID" value="SVD52155.1"/>
    <property type="molecule type" value="Genomic_DNA"/>
</dbReference>
<feature type="domain" description="UDP-glucose/GDP-mannose dehydrogenase N-terminal" evidence="2">
    <location>
        <begin position="7"/>
        <end position="131"/>
    </location>
</feature>
<dbReference type="AlphaFoldDB" id="A0A382W1J4"/>
<organism evidence="3">
    <name type="scientific">marine metagenome</name>
    <dbReference type="NCBI Taxonomy" id="408172"/>
    <lineage>
        <taxon>unclassified sequences</taxon>
        <taxon>metagenomes</taxon>
        <taxon>ecological metagenomes</taxon>
    </lineage>
</organism>
<dbReference type="InterPro" id="IPR028359">
    <property type="entry name" value="UDP_ManNAc/GlcNAc_DH"/>
</dbReference>
<dbReference type="GO" id="GO:0016628">
    <property type="term" value="F:oxidoreductase activity, acting on the CH-CH group of donors, NAD or NADP as acceptor"/>
    <property type="evidence" value="ECO:0007669"/>
    <property type="project" value="InterPro"/>
</dbReference>
<proteinExistence type="inferred from homology"/>
<name>A0A382W1J4_9ZZZZ</name>
<feature type="non-terminal residue" evidence="3">
    <location>
        <position position="131"/>
    </location>
</feature>
<dbReference type="PIRSF" id="PIRSF000124">
    <property type="entry name" value="UDPglc_GDPman_dh"/>
    <property type="match status" value="1"/>
</dbReference>
<dbReference type="Pfam" id="PF03721">
    <property type="entry name" value="UDPG_MGDP_dh_N"/>
    <property type="match status" value="1"/>
</dbReference>
<accession>A0A382W1J4</accession>
<evidence type="ECO:0000256" key="1">
    <source>
        <dbReference type="ARBA" id="ARBA00006601"/>
    </source>
</evidence>